<sequence>MRDPAAAKGKKEEIKLQIGKRGRRRRKALARLAEELESGEMGENTSFQDGNLDLGHDSVVEGAQETNEGEEMAWENGEGQQFSFETVDGGIRLLKLLQETPKRYATGPGTLLDSPYPPIGCYRCPVKNSFARSIQPEYDILNTRTGKPLLEGFGSGVILMPTSQPFWRPTDPTDPNNRTKEEEIYRDEYDAIIASLMSLSTPSYHAPPSPAELEDPSLVPPIRFANPHEITLVKHYIRNVFRLTFSGMLEARIHTSLRDVIIPLFAASPGFLKGCLSSSAIHLAAIEGRSQARVKALFADAWELRVGCIQDLKTRLENEGASERTLASILALTSFEALSSLSDWEPHLKIAIECLVKLDFLNRPTHSASSKFLMSRIIWLDILSALTLGRAPQLWANYREILSRPANERAYCGLLDMMGCDDTVMFLVSEVMCVEDYKYQTLGDGMISWTRGSKRAIELDIRLRNRDLPVTVNLPPSPEPPFPSLQPSGEDDSDEDLAPSPPATIISPTQSPEPSSDDDNTPTPHYPFPLLPNTTYQQAPLSPETTPDTTITTPYNDHPILPDLQADQGMIVKATTAAFRTATRIHLWSIGLGFYPRLSFFQQLLEELIVMVALIPAGLSRTVAWPLLVGGCMATELKDREFFAGRCGAGRGGSLEGVERVMRGVWKRRDESDRVMGVGCGQEVHWRSVMREEGLEILLL</sequence>
<keyword evidence="4" id="KW-0238">DNA-binding</keyword>
<proteinExistence type="predicted"/>
<organism evidence="4 5">
    <name type="scientific">Discina gigas</name>
    <dbReference type="NCBI Taxonomy" id="1032678"/>
    <lineage>
        <taxon>Eukaryota</taxon>
        <taxon>Fungi</taxon>
        <taxon>Dikarya</taxon>
        <taxon>Ascomycota</taxon>
        <taxon>Pezizomycotina</taxon>
        <taxon>Pezizomycetes</taxon>
        <taxon>Pezizales</taxon>
        <taxon>Discinaceae</taxon>
        <taxon>Discina</taxon>
    </lineage>
</organism>
<dbReference type="EMBL" id="JBBBZM010000128">
    <property type="protein sequence ID" value="KAL0633359.1"/>
    <property type="molecule type" value="Genomic_DNA"/>
</dbReference>
<evidence type="ECO:0000256" key="3">
    <source>
        <dbReference type="SAM" id="MobiDB-lite"/>
    </source>
</evidence>
<comment type="caution">
    <text evidence="4">The sequence shown here is derived from an EMBL/GenBank/DDBJ whole genome shotgun (WGS) entry which is preliminary data.</text>
</comment>
<dbReference type="PANTHER" id="PTHR37534:SF20">
    <property type="entry name" value="PRO1A C6 ZINK-FINGER PROTEIN"/>
    <property type="match status" value="1"/>
</dbReference>
<dbReference type="GO" id="GO:0003677">
    <property type="term" value="F:DNA binding"/>
    <property type="evidence" value="ECO:0007669"/>
    <property type="project" value="UniProtKB-KW"/>
</dbReference>
<feature type="region of interest" description="Disordered" evidence="3">
    <location>
        <begin position="1"/>
        <end position="22"/>
    </location>
</feature>
<feature type="compositionally biased region" description="Basic and acidic residues" evidence="3">
    <location>
        <begin position="1"/>
        <end position="15"/>
    </location>
</feature>
<comment type="subcellular location">
    <subcellularLocation>
        <location evidence="1">Nucleus</location>
    </subcellularLocation>
</comment>
<evidence type="ECO:0000313" key="4">
    <source>
        <dbReference type="EMBL" id="KAL0633359.1"/>
    </source>
</evidence>
<accession>A0ABR3GBP6</accession>
<evidence type="ECO:0000313" key="5">
    <source>
        <dbReference type="Proteomes" id="UP001447188"/>
    </source>
</evidence>
<dbReference type="InterPro" id="IPR021858">
    <property type="entry name" value="Fun_TF"/>
</dbReference>
<evidence type="ECO:0000256" key="2">
    <source>
        <dbReference type="ARBA" id="ARBA00023242"/>
    </source>
</evidence>
<dbReference type="PANTHER" id="PTHR37534">
    <property type="entry name" value="TRANSCRIPTIONAL ACTIVATOR PROTEIN UGA3"/>
    <property type="match status" value="1"/>
</dbReference>
<feature type="compositionally biased region" description="Pro residues" evidence="3">
    <location>
        <begin position="475"/>
        <end position="484"/>
    </location>
</feature>
<feature type="region of interest" description="Disordered" evidence="3">
    <location>
        <begin position="470"/>
        <end position="548"/>
    </location>
</feature>
<dbReference type="Pfam" id="PF11951">
    <property type="entry name" value="Fungal_trans_2"/>
    <property type="match status" value="2"/>
</dbReference>
<protein>
    <submittedName>
        <fullName evidence="4">DNA-binding transcriptional regulator ume6</fullName>
    </submittedName>
</protein>
<dbReference type="Proteomes" id="UP001447188">
    <property type="component" value="Unassembled WGS sequence"/>
</dbReference>
<keyword evidence="5" id="KW-1185">Reference proteome</keyword>
<gene>
    <name evidence="4" type="primary">UME6_1</name>
    <name evidence="4" type="ORF">Q9L58_007732</name>
</gene>
<name>A0ABR3GBP6_9PEZI</name>
<keyword evidence="2" id="KW-0539">Nucleus</keyword>
<evidence type="ECO:0000256" key="1">
    <source>
        <dbReference type="ARBA" id="ARBA00004123"/>
    </source>
</evidence>
<reference evidence="4 5" key="1">
    <citation type="submission" date="2024-02" db="EMBL/GenBank/DDBJ databases">
        <title>Discinaceae phylogenomics.</title>
        <authorList>
            <person name="Dirks A.C."/>
            <person name="James T.Y."/>
        </authorList>
    </citation>
    <scope>NUCLEOTIDE SEQUENCE [LARGE SCALE GENOMIC DNA]</scope>
    <source>
        <strain evidence="4 5">ACD0624</strain>
    </source>
</reference>